<keyword evidence="6 8" id="KW-1278">Translocase</keyword>
<dbReference type="EC" id="7.6.2.8" evidence="8"/>
<comment type="subunit">
    <text evidence="8">The complex is composed of two ATP-binding proteins (BtuD), two transmembrane proteins (BtuC) and a solute-binding protein (BtuF).</text>
</comment>
<dbReference type="HAMAP" id="MF_01005">
    <property type="entry name" value="BtuD"/>
    <property type="match status" value="1"/>
</dbReference>
<dbReference type="SUPFAM" id="SSF52540">
    <property type="entry name" value="P-loop containing nucleoside triphosphate hydrolases"/>
    <property type="match status" value="1"/>
</dbReference>
<keyword evidence="2 8" id="KW-1003">Cell membrane</keyword>
<dbReference type="GO" id="GO:0015420">
    <property type="term" value="F:ABC-type vitamin B12 transporter activity"/>
    <property type="evidence" value="ECO:0007669"/>
    <property type="project" value="UniProtKB-UniRule"/>
</dbReference>
<dbReference type="Proteomes" id="UP001156690">
    <property type="component" value="Unassembled WGS sequence"/>
</dbReference>
<comment type="caution">
    <text evidence="10">The sequence shown here is derived from an EMBL/GenBank/DDBJ whole genome shotgun (WGS) entry which is preliminary data.</text>
</comment>
<evidence type="ECO:0000259" key="9">
    <source>
        <dbReference type="PROSITE" id="PS50893"/>
    </source>
</evidence>
<keyword evidence="1 8" id="KW-0813">Transport</keyword>
<evidence type="ECO:0000256" key="3">
    <source>
        <dbReference type="ARBA" id="ARBA00022519"/>
    </source>
</evidence>
<evidence type="ECO:0000256" key="1">
    <source>
        <dbReference type="ARBA" id="ARBA00022448"/>
    </source>
</evidence>
<dbReference type="FunFam" id="3.40.50.300:FF:000462">
    <property type="entry name" value="Vitamin B12 import ATP-binding protein BtuD"/>
    <property type="match status" value="1"/>
</dbReference>
<organism evidence="10 11">
    <name type="scientific">Vibrio penaeicida</name>
    <dbReference type="NCBI Taxonomy" id="104609"/>
    <lineage>
        <taxon>Bacteria</taxon>
        <taxon>Pseudomonadati</taxon>
        <taxon>Pseudomonadota</taxon>
        <taxon>Gammaproteobacteria</taxon>
        <taxon>Vibrionales</taxon>
        <taxon>Vibrionaceae</taxon>
        <taxon>Vibrio</taxon>
    </lineage>
</organism>
<evidence type="ECO:0000256" key="5">
    <source>
        <dbReference type="ARBA" id="ARBA00022840"/>
    </source>
</evidence>
<accession>A0AAV5NYF1</accession>
<dbReference type="InterPro" id="IPR027417">
    <property type="entry name" value="P-loop_NTPase"/>
</dbReference>
<dbReference type="NCBIfam" id="NF002981">
    <property type="entry name" value="PRK03695.1"/>
    <property type="match status" value="1"/>
</dbReference>
<dbReference type="InterPro" id="IPR003439">
    <property type="entry name" value="ABC_transporter-like_ATP-bd"/>
</dbReference>
<keyword evidence="11" id="KW-1185">Reference proteome</keyword>
<comment type="catalytic activity">
    <reaction evidence="8">
        <text>an R-cob(III)alamin(out) + ATP + H2O = an R-cob(III)alamin(in) + ADP + phosphate + H(+)</text>
        <dbReference type="Rhea" id="RHEA:17873"/>
        <dbReference type="ChEBI" id="CHEBI:15377"/>
        <dbReference type="ChEBI" id="CHEBI:15378"/>
        <dbReference type="ChEBI" id="CHEBI:30616"/>
        <dbReference type="ChEBI" id="CHEBI:43474"/>
        <dbReference type="ChEBI" id="CHEBI:140785"/>
        <dbReference type="ChEBI" id="CHEBI:456216"/>
        <dbReference type="EC" id="7.6.2.8"/>
    </reaction>
</comment>
<evidence type="ECO:0000256" key="4">
    <source>
        <dbReference type="ARBA" id="ARBA00022741"/>
    </source>
</evidence>
<keyword evidence="7 8" id="KW-0472">Membrane</keyword>
<dbReference type="GO" id="GO:0005524">
    <property type="term" value="F:ATP binding"/>
    <property type="evidence" value="ECO:0007669"/>
    <property type="project" value="UniProtKB-KW"/>
</dbReference>
<dbReference type="Gene3D" id="3.40.50.300">
    <property type="entry name" value="P-loop containing nucleotide triphosphate hydrolases"/>
    <property type="match status" value="1"/>
</dbReference>
<dbReference type="GO" id="GO:0016887">
    <property type="term" value="F:ATP hydrolysis activity"/>
    <property type="evidence" value="ECO:0007669"/>
    <property type="project" value="InterPro"/>
</dbReference>
<protein>
    <recommendedName>
        <fullName evidence="8">Vitamin B12 import ATP-binding protein BtuD</fullName>
        <ecNumber evidence="8">7.6.2.8</ecNumber>
    </recommendedName>
    <alternativeName>
        <fullName evidence="8">Vitamin B12-transporting ATPase</fullName>
    </alternativeName>
</protein>
<comment type="subcellular location">
    <subcellularLocation>
        <location evidence="8">Cell membrane</location>
        <topology evidence="8">Peripheral membrane protein</topology>
    </subcellularLocation>
</comment>
<evidence type="ECO:0000256" key="6">
    <source>
        <dbReference type="ARBA" id="ARBA00022967"/>
    </source>
</evidence>
<name>A0AAV5NYF1_9VIBR</name>
<gene>
    <name evidence="8 10" type="primary">btuD</name>
    <name evidence="10" type="ORF">GCM10007932_49570</name>
</gene>
<keyword evidence="5 8" id="KW-0067">ATP-binding</keyword>
<dbReference type="GO" id="GO:0005886">
    <property type="term" value="C:plasma membrane"/>
    <property type="evidence" value="ECO:0007669"/>
    <property type="project" value="UniProtKB-SubCell"/>
</dbReference>
<sequence>MICVDALSVGNRLLPLSFKVEKGDVLHVIGPNGSGKSTLLSALSGLLGYKGEIHYGDRNIEQLSLEELAAVRAYLVQQERPAFTMTVLQFLSLSVPNGYTLTDLGKPLETLCSQLQVDDKLVRDTTTLSGGEWQRVRLAAMCIQVMPQWNPYGKLLILDEPAAPLDIGQESLLYELIEQISKLGITVVMANHDLNRTLQYADKVLLLENGTSKGFGDVKEIMNPELLAKVYKTKIRRVELEGAPHLIFR</sequence>
<comment type="similarity">
    <text evidence="8">Belongs to the ABC transporter superfamily. Vitamin B12 importer (TC 3.A.1.13.1) family.</text>
</comment>
<dbReference type="PANTHER" id="PTHR42734:SF18">
    <property type="entry name" value="VITAMIN B12 IMPORT ATP-BINDING PROTEIN BTUD"/>
    <property type="match status" value="1"/>
</dbReference>
<dbReference type="InterPro" id="IPR003593">
    <property type="entry name" value="AAA+_ATPase"/>
</dbReference>
<evidence type="ECO:0000313" key="11">
    <source>
        <dbReference type="Proteomes" id="UP001156690"/>
    </source>
</evidence>
<evidence type="ECO:0000256" key="2">
    <source>
        <dbReference type="ARBA" id="ARBA00022475"/>
    </source>
</evidence>
<reference evidence="11" key="1">
    <citation type="journal article" date="2019" name="Int. J. Syst. Evol. Microbiol.">
        <title>The Global Catalogue of Microorganisms (GCM) 10K type strain sequencing project: providing services to taxonomists for standard genome sequencing and annotation.</title>
        <authorList>
            <consortium name="The Broad Institute Genomics Platform"/>
            <consortium name="The Broad Institute Genome Sequencing Center for Infectious Disease"/>
            <person name="Wu L."/>
            <person name="Ma J."/>
        </authorList>
    </citation>
    <scope>NUCLEOTIDE SEQUENCE [LARGE SCALE GENOMIC DNA]</scope>
    <source>
        <strain evidence="11">NBRC 15640</strain>
    </source>
</reference>
<evidence type="ECO:0000256" key="7">
    <source>
        <dbReference type="ARBA" id="ARBA00023136"/>
    </source>
</evidence>
<dbReference type="SMART" id="SM00382">
    <property type="entry name" value="AAA"/>
    <property type="match status" value="1"/>
</dbReference>
<feature type="binding site" evidence="8">
    <location>
        <begin position="30"/>
        <end position="37"/>
    </location>
    <ligand>
        <name>ATP</name>
        <dbReference type="ChEBI" id="CHEBI:30616"/>
    </ligand>
</feature>
<feature type="domain" description="ABC transporter" evidence="9">
    <location>
        <begin position="4"/>
        <end position="234"/>
    </location>
</feature>
<dbReference type="PROSITE" id="PS50893">
    <property type="entry name" value="ABC_TRANSPORTER_2"/>
    <property type="match status" value="1"/>
</dbReference>
<evidence type="ECO:0000313" key="10">
    <source>
        <dbReference type="EMBL" id="GLQ75595.1"/>
    </source>
</evidence>
<dbReference type="EMBL" id="BSNX01000074">
    <property type="protein sequence ID" value="GLQ75595.1"/>
    <property type="molecule type" value="Genomic_DNA"/>
</dbReference>
<dbReference type="PANTHER" id="PTHR42734">
    <property type="entry name" value="METAL TRANSPORT SYSTEM ATP-BINDING PROTEIN TM_0124-RELATED"/>
    <property type="match status" value="1"/>
</dbReference>
<dbReference type="AlphaFoldDB" id="A0AAV5NYF1"/>
<proteinExistence type="inferred from homology"/>
<dbReference type="InterPro" id="IPR023693">
    <property type="entry name" value="ABC_transptr_BtuD"/>
</dbReference>
<dbReference type="Pfam" id="PF00005">
    <property type="entry name" value="ABC_tran"/>
    <property type="match status" value="1"/>
</dbReference>
<keyword evidence="3" id="KW-0997">Cell inner membrane</keyword>
<evidence type="ECO:0000256" key="8">
    <source>
        <dbReference type="HAMAP-Rule" id="MF_01005"/>
    </source>
</evidence>
<keyword evidence="4 8" id="KW-0547">Nucleotide-binding</keyword>
<dbReference type="InterPro" id="IPR050153">
    <property type="entry name" value="Metal_Ion_Import_ABC"/>
</dbReference>
<dbReference type="RefSeq" id="WP_126609743.1">
    <property type="nucleotide sequence ID" value="NZ_AP025144.1"/>
</dbReference>
<comment type="function">
    <text evidence="8">Part of the ABC transporter complex BtuCDF involved in vitamin B12 import. Responsible for energy coupling to the transport system.</text>
</comment>